<reference evidence="1 2" key="1">
    <citation type="submission" date="2020-08" db="EMBL/GenBank/DDBJ databases">
        <title>Genomic Encyclopedia of Type Strains, Phase III (KMG-III): the genomes of soil and plant-associated and newly described type strains.</title>
        <authorList>
            <person name="Whitman W."/>
        </authorList>
    </citation>
    <scope>NUCLEOTIDE SEQUENCE [LARGE SCALE GENOMIC DNA]</scope>
    <source>
        <strain evidence="1 2">CECT 8897</strain>
    </source>
</reference>
<name>A0A7W5BA64_9BURK</name>
<gene>
    <name evidence="1" type="ORF">FHS03_002207</name>
</gene>
<dbReference type="EMBL" id="JACHXD010000005">
    <property type="protein sequence ID" value="MBB3119156.1"/>
    <property type="molecule type" value="Genomic_DNA"/>
</dbReference>
<accession>A0A7W5BA64</accession>
<organism evidence="1 2">
    <name type="scientific">Pseudoduganella violacea</name>
    <dbReference type="NCBI Taxonomy" id="1715466"/>
    <lineage>
        <taxon>Bacteria</taxon>
        <taxon>Pseudomonadati</taxon>
        <taxon>Pseudomonadota</taxon>
        <taxon>Betaproteobacteria</taxon>
        <taxon>Burkholderiales</taxon>
        <taxon>Oxalobacteraceae</taxon>
        <taxon>Telluria group</taxon>
        <taxon>Pseudoduganella</taxon>
    </lineage>
</organism>
<sequence>MQERDRKMKYGGRGTAGIVDGGGWRWVAVDGGGRRHGGGGGIDARKAEPEPLPWPVTTALFRRAGSQALAIHLDALRLVTEVPARLEFPIALLAIHAGNRQRSGQCGSGSEDENGNFFHSTLVLWTKS</sequence>
<protein>
    <submittedName>
        <fullName evidence="1">Uncharacterized protein</fullName>
    </submittedName>
</protein>
<dbReference type="AlphaFoldDB" id="A0A7W5BA64"/>
<dbReference type="Proteomes" id="UP000541535">
    <property type="component" value="Unassembled WGS sequence"/>
</dbReference>
<evidence type="ECO:0000313" key="2">
    <source>
        <dbReference type="Proteomes" id="UP000541535"/>
    </source>
</evidence>
<keyword evidence="2" id="KW-1185">Reference proteome</keyword>
<evidence type="ECO:0000313" key="1">
    <source>
        <dbReference type="EMBL" id="MBB3119156.1"/>
    </source>
</evidence>
<proteinExistence type="predicted"/>
<comment type="caution">
    <text evidence="1">The sequence shown here is derived from an EMBL/GenBank/DDBJ whole genome shotgun (WGS) entry which is preliminary data.</text>
</comment>
<dbReference type="RefSeq" id="WP_183441007.1">
    <property type="nucleotide sequence ID" value="NZ_JACHXD010000005.1"/>
</dbReference>